<feature type="region of interest" description="Disordered" evidence="1">
    <location>
        <begin position="163"/>
        <end position="193"/>
    </location>
</feature>
<dbReference type="EMBL" id="KN834839">
    <property type="protein sequence ID" value="KIK52669.1"/>
    <property type="molecule type" value="Genomic_DNA"/>
</dbReference>
<organism evidence="2 3">
    <name type="scientific">Collybiopsis luxurians FD-317 M1</name>
    <dbReference type="NCBI Taxonomy" id="944289"/>
    <lineage>
        <taxon>Eukaryota</taxon>
        <taxon>Fungi</taxon>
        <taxon>Dikarya</taxon>
        <taxon>Basidiomycota</taxon>
        <taxon>Agaricomycotina</taxon>
        <taxon>Agaricomycetes</taxon>
        <taxon>Agaricomycetidae</taxon>
        <taxon>Agaricales</taxon>
        <taxon>Marasmiineae</taxon>
        <taxon>Omphalotaceae</taxon>
        <taxon>Collybiopsis</taxon>
        <taxon>Collybiopsis luxurians</taxon>
    </lineage>
</organism>
<dbReference type="HOGENOM" id="CLU_1230072_0_0_1"/>
<dbReference type="AlphaFoldDB" id="A0A0D0BSR9"/>
<gene>
    <name evidence="2" type="ORF">GYMLUDRAFT_251040</name>
</gene>
<feature type="compositionally biased region" description="Low complexity" evidence="1">
    <location>
        <begin position="163"/>
        <end position="181"/>
    </location>
</feature>
<protein>
    <submittedName>
        <fullName evidence="2">Uncharacterized protein</fullName>
    </submittedName>
</protein>
<reference evidence="2 3" key="1">
    <citation type="submission" date="2014-04" db="EMBL/GenBank/DDBJ databases">
        <title>Evolutionary Origins and Diversification of the Mycorrhizal Mutualists.</title>
        <authorList>
            <consortium name="DOE Joint Genome Institute"/>
            <consortium name="Mycorrhizal Genomics Consortium"/>
            <person name="Kohler A."/>
            <person name="Kuo A."/>
            <person name="Nagy L.G."/>
            <person name="Floudas D."/>
            <person name="Copeland A."/>
            <person name="Barry K.W."/>
            <person name="Cichocki N."/>
            <person name="Veneault-Fourrey C."/>
            <person name="LaButti K."/>
            <person name="Lindquist E.A."/>
            <person name="Lipzen A."/>
            <person name="Lundell T."/>
            <person name="Morin E."/>
            <person name="Murat C."/>
            <person name="Riley R."/>
            <person name="Ohm R."/>
            <person name="Sun H."/>
            <person name="Tunlid A."/>
            <person name="Henrissat B."/>
            <person name="Grigoriev I.V."/>
            <person name="Hibbett D.S."/>
            <person name="Martin F."/>
        </authorList>
    </citation>
    <scope>NUCLEOTIDE SEQUENCE [LARGE SCALE GENOMIC DNA]</scope>
    <source>
        <strain evidence="2 3">FD-317 M1</strain>
    </source>
</reference>
<keyword evidence="3" id="KW-1185">Reference proteome</keyword>
<evidence type="ECO:0000256" key="1">
    <source>
        <dbReference type="SAM" id="MobiDB-lite"/>
    </source>
</evidence>
<dbReference type="Proteomes" id="UP000053593">
    <property type="component" value="Unassembled WGS sequence"/>
</dbReference>
<evidence type="ECO:0000313" key="2">
    <source>
        <dbReference type="EMBL" id="KIK52669.1"/>
    </source>
</evidence>
<accession>A0A0D0BSR9</accession>
<sequence>MALDSTVEILVHRYLKLYKVFPFSNTTLGDVHQLTLDQIALLRFHHEQEALHRLRLEVGQWLLRNYGEKPDVEAALSNLHSLKFDINLLVKAEFMGQAIEVANAMALREGLPQPYPDAEAAKTASMCHAIEAANAEALSKGLSLPYPDVEAVLRNNSLVSQAEKSVQSSSSTPAAAPSNPTMGSRSGTRRFKPSRRLMDSMASRENQILRVVSSTSQGVRWAIDK</sequence>
<name>A0A0D0BSR9_9AGAR</name>
<evidence type="ECO:0000313" key="3">
    <source>
        <dbReference type="Proteomes" id="UP000053593"/>
    </source>
</evidence>
<proteinExistence type="predicted"/>